<dbReference type="Proteomes" id="UP000562929">
    <property type="component" value="Unassembled WGS sequence"/>
</dbReference>
<evidence type="ECO:0000313" key="2">
    <source>
        <dbReference type="Proteomes" id="UP000562929"/>
    </source>
</evidence>
<name>A0A8H4Q9C4_9HYPO</name>
<comment type="caution">
    <text evidence="1">The sequence shown here is derived from an EMBL/GenBank/DDBJ whole genome shotgun (WGS) entry which is preliminary data.</text>
</comment>
<organism evidence="1 2">
    <name type="scientific">Ophiocordyceps camponoti-floridani</name>
    <dbReference type="NCBI Taxonomy" id="2030778"/>
    <lineage>
        <taxon>Eukaryota</taxon>
        <taxon>Fungi</taxon>
        <taxon>Dikarya</taxon>
        <taxon>Ascomycota</taxon>
        <taxon>Pezizomycotina</taxon>
        <taxon>Sordariomycetes</taxon>
        <taxon>Hypocreomycetidae</taxon>
        <taxon>Hypocreales</taxon>
        <taxon>Ophiocordycipitaceae</taxon>
        <taxon>Ophiocordyceps</taxon>
    </lineage>
</organism>
<protein>
    <submittedName>
        <fullName evidence="1">Uncharacterized protein</fullName>
    </submittedName>
</protein>
<sequence>MDPTIGSVSNQLSLIADKLRTNLRLRSCAISNSHFHPALPSSQTPSLLGCHLQKRCQSYQEAKLFINRPQRVIQTRPTKSQQTLDHLQIS</sequence>
<evidence type="ECO:0000313" key="1">
    <source>
        <dbReference type="EMBL" id="KAF4591572.1"/>
    </source>
</evidence>
<dbReference type="AlphaFoldDB" id="A0A8H4Q9C4"/>
<gene>
    <name evidence="1" type="ORF">GQ602_001871</name>
</gene>
<dbReference type="EMBL" id="JAACLJ010000002">
    <property type="protein sequence ID" value="KAF4591572.1"/>
    <property type="molecule type" value="Genomic_DNA"/>
</dbReference>
<accession>A0A8H4Q9C4</accession>
<proteinExistence type="predicted"/>
<keyword evidence="2" id="KW-1185">Reference proteome</keyword>
<reference evidence="1 2" key="1">
    <citation type="journal article" date="2020" name="G3 (Bethesda)">
        <title>Genetic Underpinnings of Host Manipulation by Ophiocordyceps as Revealed by Comparative Transcriptomics.</title>
        <authorList>
            <person name="Will I."/>
            <person name="Das B."/>
            <person name="Trinh T."/>
            <person name="Brachmann A."/>
            <person name="Ohm R.A."/>
            <person name="de Bekker C."/>
        </authorList>
    </citation>
    <scope>NUCLEOTIDE SEQUENCE [LARGE SCALE GENOMIC DNA]</scope>
    <source>
        <strain evidence="1 2">EC05</strain>
    </source>
</reference>